<dbReference type="PROSITE" id="PS00138">
    <property type="entry name" value="SUBTILASE_SER"/>
    <property type="match status" value="1"/>
</dbReference>
<proteinExistence type="inferred from homology"/>
<dbReference type="Proteomes" id="UP000675664">
    <property type="component" value="Unassembled WGS sequence"/>
</dbReference>
<dbReference type="PANTHER" id="PTHR43806">
    <property type="entry name" value="PEPTIDASE S8"/>
    <property type="match status" value="1"/>
</dbReference>
<dbReference type="InterPro" id="IPR022398">
    <property type="entry name" value="Peptidase_S8_His-AS"/>
</dbReference>
<evidence type="ECO:0000256" key="7">
    <source>
        <dbReference type="RuleBase" id="RU003355"/>
    </source>
</evidence>
<evidence type="ECO:0000256" key="1">
    <source>
        <dbReference type="ARBA" id="ARBA00011073"/>
    </source>
</evidence>
<feature type="active site" description="Charge relay system" evidence="5 6">
    <location>
        <position position="147"/>
    </location>
</feature>
<dbReference type="InterPro" id="IPR000209">
    <property type="entry name" value="Peptidase_S8/S53_dom"/>
</dbReference>
<dbReference type="EMBL" id="JAGSND010000006">
    <property type="protein sequence ID" value="MBR0598333.1"/>
    <property type="molecule type" value="Genomic_DNA"/>
</dbReference>
<dbReference type="PANTHER" id="PTHR43806:SF65">
    <property type="entry name" value="SERINE PROTEASE APRX"/>
    <property type="match status" value="1"/>
</dbReference>
<evidence type="ECO:0000313" key="10">
    <source>
        <dbReference type="Proteomes" id="UP000675664"/>
    </source>
</evidence>
<evidence type="ECO:0000256" key="2">
    <source>
        <dbReference type="ARBA" id="ARBA00022670"/>
    </source>
</evidence>
<dbReference type="SUPFAM" id="SSF54897">
    <property type="entry name" value="Protease propeptides/inhibitors"/>
    <property type="match status" value="1"/>
</dbReference>
<accession>A0A8J7W2R9</accession>
<dbReference type="SUPFAM" id="SSF52743">
    <property type="entry name" value="Subtilisin-like"/>
    <property type="match status" value="1"/>
</dbReference>
<comment type="caution">
    <text evidence="9">The sequence shown here is derived from an EMBL/GenBank/DDBJ whole genome shotgun (WGS) entry which is preliminary data.</text>
</comment>
<reference evidence="9" key="1">
    <citation type="submission" date="2021-04" db="EMBL/GenBank/DDBJ databases">
        <title>Sinoanaerobacter chloroacetimidivorans sp. nov., an obligate anaerobic bacterium isolated from anaerobic sludge.</title>
        <authorList>
            <person name="Bao Y."/>
        </authorList>
    </citation>
    <scope>NUCLEOTIDE SEQUENCE</scope>
    <source>
        <strain evidence="9">BAD-6</strain>
    </source>
</reference>
<reference evidence="9" key="2">
    <citation type="submission" date="2021-04" db="EMBL/GenBank/DDBJ databases">
        <authorList>
            <person name="Liu J."/>
        </authorList>
    </citation>
    <scope>NUCLEOTIDE SEQUENCE</scope>
    <source>
        <strain evidence="9">BAD-6</strain>
    </source>
</reference>
<evidence type="ECO:0000256" key="6">
    <source>
        <dbReference type="PROSITE-ProRule" id="PRU01240"/>
    </source>
</evidence>
<keyword evidence="3 6" id="KW-0378">Hydrolase</keyword>
<dbReference type="AlphaFoldDB" id="A0A8J7W2R9"/>
<feature type="active site" description="Charge relay system" evidence="5 6">
    <location>
        <position position="326"/>
    </location>
</feature>
<evidence type="ECO:0000313" key="9">
    <source>
        <dbReference type="EMBL" id="MBR0598333.1"/>
    </source>
</evidence>
<dbReference type="PROSITE" id="PS00136">
    <property type="entry name" value="SUBTILASE_ASP"/>
    <property type="match status" value="1"/>
</dbReference>
<evidence type="ECO:0000256" key="5">
    <source>
        <dbReference type="PIRSR" id="PIRSR615500-1"/>
    </source>
</evidence>
<dbReference type="RefSeq" id="WP_227018462.1">
    <property type="nucleotide sequence ID" value="NZ_JAGSND010000006.1"/>
</dbReference>
<dbReference type="GO" id="GO:0004252">
    <property type="term" value="F:serine-type endopeptidase activity"/>
    <property type="evidence" value="ECO:0007669"/>
    <property type="project" value="UniProtKB-UniRule"/>
</dbReference>
<dbReference type="Gene3D" id="3.30.70.80">
    <property type="entry name" value="Peptidase S8 propeptide/proteinase inhibitor I9"/>
    <property type="match status" value="1"/>
</dbReference>
<dbReference type="InterPro" id="IPR015500">
    <property type="entry name" value="Peptidase_S8_subtilisin-rel"/>
</dbReference>
<dbReference type="PROSITE" id="PS51892">
    <property type="entry name" value="SUBTILASE"/>
    <property type="match status" value="1"/>
</dbReference>
<feature type="domain" description="Peptidase S8/S53" evidence="8">
    <location>
        <begin position="103"/>
        <end position="368"/>
    </location>
</feature>
<dbReference type="Pfam" id="PF00082">
    <property type="entry name" value="Peptidase_S8"/>
    <property type="match status" value="1"/>
</dbReference>
<name>A0A8J7W2R9_9FIRM</name>
<gene>
    <name evidence="9" type="ORF">KCX82_10640</name>
</gene>
<dbReference type="CDD" id="cd07487">
    <property type="entry name" value="Peptidases_S8_1"/>
    <property type="match status" value="1"/>
</dbReference>
<sequence>MNLSNGELTPVIIYSKRTIGEIRDCIAENYGKIKYELPFINAVSVEIPKEKLIKLAQNKAVASISEDAIVSKTPIYPSSKTVSSASFSPADFEPAAFNCAERGKGVGVAVIDTGVTPHYDLIKPENRIIAFKDLIGNKETPYDDDGHGTHVCGIIAGNGYTSLKFMGTAPCANIIAIKALDDNGNGTESDILAALQWSINHRHIYNIRVINLSLGIKIESPYDDDPLVRGANAAVRHGISVITAAGNNGPGKCTINSPGVSPYVITVGAADLTQADSLGGIKVANFSSRGPTLAGDIKPDLIAPGVEIPSLDGKNPKGYAVQSGTSMAAPVVSGAAACLYAMRPRLTPSQVKRILIQDALPIKNENRNAQGRGLLNYKVFLNL</sequence>
<organism evidence="9 10">
    <name type="scientific">Sinanaerobacter chloroacetimidivorans</name>
    <dbReference type="NCBI Taxonomy" id="2818044"/>
    <lineage>
        <taxon>Bacteria</taxon>
        <taxon>Bacillati</taxon>
        <taxon>Bacillota</taxon>
        <taxon>Clostridia</taxon>
        <taxon>Peptostreptococcales</taxon>
        <taxon>Anaerovoracaceae</taxon>
        <taxon>Sinanaerobacter</taxon>
    </lineage>
</organism>
<dbReference type="InterPro" id="IPR036852">
    <property type="entry name" value="Peptidase_S8/S53_dom_sf"/>
</dbReference>
<dbReference type="Gene3D" id="3.40.50.200">
    <property type="entry name" value="Peptidase S8/S53 domain"/>
    <property type="match status" value="1"/>
</dbReference>
<keyword evidence="2 6" id="KW-0645">Protease</keyword>
<protein>
    <submittedName>
        <fullName evidence="9">S8 family peptidase</fullName>
    </submittedName>
</protein>
<evidence type="ECO:0000259" key="8">
    <source>
        <dbReference type="Pfam" id="PF00082"/>
    </source>
</evidence>
<feature type="active site" description="Charge relay system" evidence="5 6">
    <location>
        <position position="112"/>
    </location>
</feature>
<comment type="similarity">
    <text evidence="1 6 7">Belongs to the peptidase S8 family.</text>
</comment>
<evidence type="ECO:0000256" key="3">
    <source>
        <dbReference type="ARBA" id="ARBA00022801"/>
    </source>
</evidence>
<dbReference type="InterPro" id="IPR023827">
    <property type="entry name" value="Peptidase_S8_Asp-AS"/>
</dbReference>
<dbReference type="InterPro" id="IPR023828">
    <property type="entry name" value="Peptidase_S8_Ser-AS"/>
</dbReference>
<dbReference type="GO" id="GO:0006508">
    <property type="term" value="P:proteolysis"/>
    <property type="evidence" value="ECO:0007669"/>
    <property type="project" value="UniProtKB-KW"/>
</dbReference>
<dbReference type="InterPro" id="IPR050131">
    <property type="entry name" value="Peptidase_S8_subtilisin-like"/>
</dbReference>
<evidence type="ECO:0000256" key="4">
    <source>
        <dbReference type="ARBA" id="ARBA00022825"/>
    </source>
</evidence>
<dbReference type="PROSITE" id="PS00137">
    <property type="entry name" value="SUBTILASE_HIS"/>
    <property type="match status" value="1"/>
</dbReference>
<keyword evidence="10" id="KW-1185">Reference proteome</keyword>
<dbReference type="PRINTS" id="PR00723">
    <property type="entry name" value="SUBTILISIN"/>
</dbReference>
<dbReference type="InterPro" id="IPR037045">
    <property type="entry name" value="S8pro/Inhibitor_I9_sf"/>
</dbReference>
<keyword evidence="4 6" id="KW-0720">Serine protease</keyword>